<dbReference type="InterPro" id="IPR036237">
    <property type="entry name" value="Xyl_isomerase-like_sf"/>
</dbReference>
<organism evidence="1 2">
    <name type="scientific">Nonomuraea angiospora</name>
    <dbReference type="NCBI Taxonomy" id="46172"/>
    <lineage>
        <taxon>Bacteria</taxon>
        <taxon>Bacillati</taxon>
        <taxon>Actinomycetota</taxon>
        <taxon>Actinomycetes</taxon>
        <taxon>Streptosporangiales</taxon>
        <taxon>Streptosporangiaceae</taxon>
        <taxon>Nonomuraea</taxon>
    </lineage>
</organism>
<reference evidence="1 2" key="1">
    <citation type="submission" date="2020-10" db="EMBL/GenBank/DDBJ databases">
        <title>Sequencing the genomes of 1000 actinobacteria strains.</title>
        <authorList>
            <person name="Klenk H.-P."/>
        </authorList>
    </citation>
    <scope>NUCLEOTIDE SEQUENCE [LARGE SCALE GENOMIC DNA]</scope>
    <source>
        <strain evidence="1 2">DSM 43173</strain>
    </source>
</reference>
<evidence type="ECO:0000313" key="2">
    <source>
        <dbReference type="Proteomes" id="UP000633509"/>
    </source>
</evidence>
<dbReference type="SUPFAM" id="SSF51658">
    <property type="entry name" value="Xylose isomerase-like"/>
    <property type="match status" value="1"/>
</dbReference>
<gene>
    <name evidence="1" type="ORF">H4W80_011554</name>
</gene>
<evidence type="ECO:0000313" key="1">
    <source>
        <dbReference type="EMBL" id="MBE1593296.1"/>
    </source>
</evidence>
<accession>A0ABR9MK18</accession>
<dbReference type="Proteomes" id="UP000633509">
    <property type="component" value="Unassembled WGS sequence"/>
</dbReference>
<dbReference type="EMBL" id="JADBEK010000001">
    <property type="protein sequence ID" value="MBE1593296.1"/>
    <property type="molecule type" value="Genomic_DNA"/>
</dbReference>
<protein>
    <submittedName>
        <fullName evidence="1">Sugar phosphate isomerase/epimerase</fullName>
    </submittedName>
</protein>
<comment type="caution">
    <text evidence="1">The sequence shown here is derived from an EMBL/GenBank/DDBJ whole genome shotgun (WGS) entry which is preliminary data.</text>
</comment>
<dbReference type="Gene3D" id="3.20.20.150">
    <property type="entry name" value="Divalent-metal-dependent TIM barrel enzymes"/>
    <property type="match status" value="1"/>
</dbReference>
<dbReference type="GO" id="GO:0016853">
    <property type="term" value="F:isomerase activity"/>
    <property type="evidence" value="ECO:0007669"/>
    <property type="project" value="UniProtKB-KW"/>
</dbReference>
<keyword evidence="1" id="KW-0413">Isomerase</keyword>
<keyword evidence="2" id="KW-1185">Reference proteome</keyword>
<sequence length="97" mass="10170">MTKLMACARGVDGTVLLEPVSGAPRYPLPTADDTVAVLDRLGQAPNAGLVADFHHLAVNGDDVRAAGYRGHVGLEYRSEGPDAFGRLPREQRAGGST</sequence>
<name>A0ABR9MK18_9ACTN</name>
<dbReference type="RefSeq" id="WP_192792672.1">
    <property type="nucleotide sequence ID" value="NZ_JADBEK010000001.1"/>
</dbReference>
<proteinExistence type="predicted"/>